<dbReference type="PANTHER" id="PTHR11008:SF41">
    <property type="entry name" value="RE70318P"/>
    <property type="match status" value="1"/>
</dbReference>
<dbReference type="VEuPathDB" id="VectorBase:CSON002054"/>
<dbReference type="EMBL" id="UFQS01001337">
    <property type="protein sequence ID" value="SSX10406.1"/>
    <property type="molecule type" value="Genomic_DNA"/>
</dbReference>
<dbReference type="OMA" id="MGWRVSN"/>
<evidence type="ECO:0000256" key="4">
    <source>
        <dbReference type="SAM" id="SignalP"/>
    </source>
</evidence>
<reference evidence="6" key="2">
    <citation type="submission" date="2018-07" db="EMBL/GenBank/DDBJ databases">
        <authorList>
            <person name="Quirk P.G."/>
            <person name="Krulwich T.A."/>
        </authorList>
    </citation>
    <scope>NUCLEOTIDE SEQUENCE</scope>
</reference>
<dbReference type="InterPro" id="IPR038606">
    <property type="entry name" value="To_sf"/>
</dbReference>
<dbReference type="FunFam" id="3.15.10.30:FF:000001">
    <property type="entry name" value="Takeout-like protein 1"/>
    <property type="match status" value="1"/>
</dbReference>
<gene>
    <name evidence="6" type="primary">CSON011170</name>
    <name evidence="5" type="synonym">CSON002054</name>
</gene>
<feature type="signal peptide" evidence="4">
    <location>
        <begin position="1"/>
        <end position="18"/>
    </location>
</feature>
<dbReference type="EMBL" id="UFQT01000478">
    <property type="protein sequence ID" value="SSX24659.1"/>
    <property type="molecule type" value="Genomic_DNA"/>
</dbReference>
<evidence type="ECO:0000256" key="2">
    <source>
        <dbReference type="ARBA" id="ARBA00023108"/>
    </source>
</evidence>
<feature type="chain" id="PRO_5036328651" evidence="4">
    <location>
        <begin position="19"/>
        <end position="248"/>
    </location>
</feature>
<dbReference type="PANTHER" id="PTHR11008">
    <property type="entry name" value="PROTEIN TAKEOUT-LIKE PROTEIN"/>
    <property type="match status" value="1"/>
</dbReference>
<keyword evidence="1 4" id="KW-0732">Signal</keyword>
<accession>A0A336M6Z8</accession>
<dbReference type="InterPro" id="IPR010562">
    <property type="entry name" value="Haemolymph_juvenile_hormone-bd"/>
</dbReference>
<protein>
    <submittedName>
        <fullName evidence="5">CSON002054 protein</fullName>
    </submittedName>
    <submittedName>
        <fullName evidence="6">CSON011170 protein</fullName>
    </submittedName>
</protein>
<dbReference type="Pfam" id="PF06585">
    <property type="entry name" value="JHBP"/>
    <property type="match status" value="1"/>
</dbReference>
<comment type="similarity">
    <text evidence="3">Belongs to the TO family.</text>
</comment>
<evidence type="ECO:0000313" key="5">
    <source>
        <dbReference type="EMBL" id="SSX10406.1"/>
    </source>
</evidence>
<organism evidence="6">
    <name type="scientific">Culicoides sonorensis</name>
    <name type="common">Biting midge</name>
    <dbReference type="NCBI Taxonomy" id="179676"/>
    <lineage>
        <taxon>Eukaryota</taxon>
        <taxon>Metazoa</taxon>
        <taxon>Ecdysozoa</taxon>
        <taxon>Arthropoda</taxon>
        <taxon>Hexapoda</taxon>
        <taxon>Insecta</taxon>
        <taxon>Pterygota</taxon>
        <taxon>Neoptera</taxon>
        <taxon>Endopterygota</taxon>
        <taxon>Diptera</taxon>
        <taxon>Nematocera</taxon>
        <taxon>Chironomoidea</taxon>
        <taxon>Ceratopogonidae</taxon>
        <taxon>Ceratopogoninae</taxon>
        <taxon>Culicoides</taxon>
        <taxon>Monoculicoides</taxon>
    </lineage>
</organism>
<reference evidence="5" key="1">
    <citation type="submission" date="2018-04" db="EMBL/GenBank/DDBJ databases">
        <authorList>
            <person name="Go L.Y."/>
            <person name="Mitchell J.A."/>
        </authorList>
    </citation>
    <scope>NUCLEOTIDE SEQUENCE</scope>
    <source>
        <tissue evidence="5">Whole organism</tissue>
    </source>
</reference>
<evidence type="ECO:0000313" key="6">
    <source>
        <dbReference type="EMBL" id="SSX24659.1"/>
    </source>
</evidence>
<proteinExistence type="inferred from homology"/>
<evidence type="ECO:0000256" key="1">
    <source>
        <dbReference type="ARBA" id="ARBA00022729"/>
    </source>
</evidence>
<dbReference type="GO" id="GO:0007623">
    <property type="term" value="P:circadian rhythm"/>
    <property type="evidence" value="ECO:0007669"/>
    <property type="project" value="UniProtKB-ARBA"/>
</dbReference>
<name>A0A336M6Z8_CULSO</name>
<dbReference type="VEuPathDB" id="VectorBase:CSON011170"/>
<dbReference type="GO" id="GO:0005615">
    <property type="term" value="C:extracellular space"/>
    <property type="evidence" value="ECO:0007669"/>
    <property type="project" value="TreeGrafter"/>
</dbReference>
<dbReference type="Gene3D" id="3.15.10.30">
    <property type="entry name" value="Haemolymph juvenile hormone binding protein"/>
    <property type="match status" value="1"/>
</dbReference>
<keyword evidence="2" id="KW-0090">Biological rhythms</keyword>
<dbReference type="EMBL" id="UFQT01001337">
    <property type="protein sequence ID" value="SSX30092.1"/>
    <property type="molecule type" value="Genomic_DNA"/>
</dbReference>
<dbReference type="AlphaFoldDB" id="A0A336M6Z8"/>
<sequence>MWKISVFLLASLVALTKAAVSDNPEYILQCSRSDPELIQCLIKALHHLRPYLSKGIPEIEMPSVEPFVMDSLSLQLTGGPQGYRINLKNLEVLGASNFTVKKIKLSENDEPFEARIFIPRLTIQAKYTSSGVLIIIPASGGGEFHAVFDGVYADLKGVISTEKRPGGTYMHVDKLNLVLDVKKPKMSVAKIFNNNRILNQATNLFLKENGHEILKAMQPQLHKKLASEFAKIGNQLLLHVPIEKFLTD</sequence>
<evidence type="ECO:0000256" key="3">
    <source>
        <dbReference type="ARBA" id="ARBA00060902"/>
    </source>
</evidence>
<dbReference type="SMART" id="SM00700">
    <property type="entry name" value="JHBP"/>
    <property type="match status" value="1"/>
</dbReference>